<protein>
    <submittedName>
        <fullName evidence="2">Hemerythrin-like domain-containing protein</fullName>
    </submittedName>
</protein>
<dbReference type="Proteomes" id="UP000520814">
    <property type="component" value="Unassembled WGS sequence"/>
</dbReference>
<dbReference type="Pfam" id="PF01814">
    <property type="entry name" value="Hemerythrin"/>
    <property type="match status" value="1"/>
</dbReference>
<feature type="domain" description="Hemerythrin-like" evidence="1">
    <location>
        <begin position="16"/>
        <end position="130"/>
    </location>
</feature>
<keyword evidence="3" id="KW-1185">Reference proteome</keyword>
<evidence type="ECO:0000313" key="2">
    <source>
        <dbReference type="EMBL" id="MBB6053849.1"/>
    </source>
</evidence>
<reference evidence="2 3" key="1">
    <citation type="submission" date="2020-08" db="EMBL/GenBank/DDBJ databases">
        <title>Genomic Encyclopedia of Type Strains, Phase IV (KMG-IV): sequencing the most valuable type-strain genomes for metagenomic binning, comparative biology and taxonomic classification.</title>
        <authorList>
            <person name="Goeker M."/>
        </authorList>
    </citation>
    <scope>NUCLEOTIDE SEQUENCE [LARGE SCALE GENOMIC DNA]</scope>
    <source>
        <strain evidence="2 3">DSM 23562</strain>
    </source>
</reference>
<evidence type="ECO:0000259" key="1">
    <source>
        <dbReference type="Pfam" id="PF01814"/>
    </source>
</evidence>
<name>A0A7W9SXV1_ARMRO</name>
<accession>A0A7W9SXV1</accession>
<dbReference type="Gene3D" id="1.20.120.520">
    <property type="entry name" value="nmb1532 protein domain like"/>
    <property type="match status" value="1"/>
</dbReference>
<organism evidence="2 3">
    <name type="scientific">Armatimonas rosea</name>
    <dbReference type="NCBI Taxonomy" id="685828"/>
    <lineage>
        <taxon>Bacteria</taxon>
        <taxon>Bacillati</taxon>
        <taxon>Armatimonadota</taxon>
        <taxon>Armatimonadia</taxon>
        <taxon>Armatimonadales</taxon>
        <taxon>Armatimonadaceae</taxon>
        <taxon>Armatimonas</taxon>
    </lineage>
</organism>
<dbReference type="EMBL" id="JACHGW010000009">
    <property type="protein sequence ID" value="MBB6053849.1"/>
    <property type="molecule type" value="Genomic_DNA"/>
</dbReference>
<proteinExistence type="predicted"/>
<sequence length="155" mass="17705">MGSLYNVDQVAGETLTPAERQALESALGYFATSGVVHTQDEDESLFPRLRSCADDHPCVHAVLETLERLDLDHQLAHEEHKVVERLIQTWLRDGMLTPDSRENLKLVLESLRERYRGHIELEDSVVFPLARTVLSATVIETVGKEMRQRHTSYLR</sequence>
<evidence type="ECO:0000313" key="3">
    <source>
        <dbReference type="Proteomes" id="UP000520814"/>
    </source>
</evidence>
<dbReference type="InterPro" id="IPR012312">
    <property type="entry name" value="Hemerythrin-like"/>
</dbReference>
<gene>
    <name evidence="2" type="ORF">HNQ39_005696</name>
</gene>
<comment type="caution">
    <text evidence="2">The sequence shown here is derived from an EMBL/GenBank/DDBJ whole genome shotgun (WGS) entry which is preliminary data.</text>
</comment>
<dbReference type="AlphaFoldDB" id="A0A7W9SXV1"/>